<dbReference type="PROSITE" id="PS50865">
    <property type="entry name" value="ZF_MYND_2"/>
    <property type="match status" value="1"/>
</dbReference>
<keyword evidence="2 4" id="KW-0863">Zinc-finger</keyword>
<keyword evidence="1" id="KW-0479">Metal-binding</keyword>
<dbReference type="EMBL" id="KV426734">
    <property type="protein sequence ID" value="KZV78882.1"/>
    <property type="molecule type" value="Genomic_DNA"/>
</dbReference>
<dbReference type="InParanoid" id="A0A166N8S5"/>
<dbReference type="GO" id="GO:0008270">
    <property type="term" value="F:zinc ion binding"/>
    <property type="evidence" value="ECO:0007669"/>
    <property type="project" value="UniProtKB-KW"/>
</dbReference>
<dbReference type="Pfam" id="PF01753">
    <property type="entry name" value="zf-MYND"/>
    <property type="match status" value="1"/>
</dbReference>
<dbReference type="PROSITE" id="PS01360">
    <property type="entry name" value="ZF_MYND_1"/>
    <property type="match status" value="1"/>
</dbReference>
<evidence type="ECO:0000256" key="3">
    <source>
        <dbReference type="ARBA" id="ARBA00022833"/>
    </source>
</evidence>
<reference evidence="6 7" key="1">
    <citation type="journal article" date="2016" name="Mol. Biol. Evol.">
        <title>Comparative Genomics of Early-Diverging Mushroom-Forming Fungi Provides Insights into the Origins of Lignocellulose Decay Capabilities.</title>
        <authorList>
            <person name="Nagy L.G."/>
            <person name="Riley R."/>
            <person name="Tritt A."/>
            <person name="Adam C."/>
            <person name="Daum C."/>
            <person name="Floudas D."/>
            <person name="Sun H."/>
            <person name="Yadav J.S."/>
            <person name="Pangilinan J."/>
            <person name="Larsson K.H."/>
            <person name="Matsuura K."/>
            <person name="Barry K."/>
            <person name="Labutti K."/>
            <person name="Kuo R."/>
            <person name="Ohm R.A."/>
            <person name="Bhattacharya S.S."/>
            <person name="Shirouzu T."/>
            <person name="Yoshinaga Y."/>
            <person name="Martin F.M."/>
            <person name="Grigoriev I.V."/>
            <person name="Hibbett D.S."/>
        </authorList>
    </citation>
    <scope>NUCLEOTIDE SEQUENCE [LARGE SCALE GENOMIC DNA]</scope>
    <source>
        <strain evidence="6 7">HHB12029</strain>
    </source>
</reference>
<accession>A0A166N8S5</accession>
<dbReference type="SUPFAM" id="SSF144232">
    <property type="entry name" value="HIT/MYND zinc finger-like"/>
    <property type="match status" value="1"/>
</dbReference>
<gene>
    <name evidence="6" type="ORF">EXIGLDRAFT_661813</name>
</gene>
<dbReference type="InterPro" id="IPR002893">
    <property type="entry name" value="Znf_MYND"/>
</dbReference>
<dbReference type="STRING" id="1314781.A0A166N8S5"/>
<feature type="domain" description="MYND-type" evidence="5">
    <location>
        <begin position="12"/>
        <end position="52"/>
    </location>
</feature>
<evidence type="ECO:0000256" key="4">
    <source>
        <dbReference type="PROSITE-ProRule" id="PRU00134"/>
    </source>
</evidence>
<evidence type="ECO:0000313" key="7">
    <source>
        <dbReference type="Proteomes" id="UP000077266"/>
    </source>
</evidence>
<dbReference type="Gene3D" id="6.10.140.2220">
    <property type="match status" value="1"/>
</dbReference>
<evidence type="ECO:0000259" key="5">
    <source>
        <dbReference type="PROSITE" id="PS50865"/>
    </source>
</evidence>
<evidence type="ECO:0000313" key="6">
    <source>
        <dbReference type="EMBL" id="KZV78882.1"/>
    </source>
</evidence>
<keyword evidence="7" id="KW-1185">Reference proteome</keyword>
<dbReference type="OrthoDB" id="432970at2759"/>
<sequence>MSAKSWELTNFCFECRKEQQNGDLKRCSACASALYCDAVCQKKHWPEHKRLCRPVEGNWSDKYRGCQDGSTHQGKLELITWTSEPDSDGERTGFGAVYLNEAEDVKTMFKKKFKGDEEKFFKWRPAAFRWTCCGLDGDQNFGCDHHDVRYPKPCMCDFCAMGKPLPDSIYYGAEASRMGLKLSRGPDPRSFNPRKSRTLCTWTNDYGARDVTFYSLSHRRSSFLKVSRRVSPRTAPI</sequence>
<proteinExistence type="predicted"/>
<name>A0A166N8S5_EXIGL</name>
<dbReference type="Proteomes" id="UP000077266">
    <property type="component" value="Unassembled WGS sequence"/>
</dbReference>
<keyword evidence="3" id="KW-0862">Zinc</keyword>
<dbReference type="AlphaFoldDB" id="A0A166N8S5"/>
<evidence type="ECO:0000256" key="1">
    <source>
        <dbReference type="ARBA" id="ARBA00022723"/>
    </source>
</evidence>
<evidence type="ECO:0000256" key="2">
    <source>
        <dbReference type="ARBA" id="ARBA00022771"/>
    </source>
</evidence>
<organism evidence="6 7">
    <name type="scientific">Exidia glandulosa HHB12029</name>
    <dbReference type="NCBI Taxonomy" id="1314781"/>
    <lineage>
        <taxon>Eukaryota</taxon>
        <taxon>Fungi</taxon>
        <taxon>Dikarya</taxon>
        <taxon>Basidiomycota</taxon>
        <taxon>Agaricomycotina</taxon>
        <taxon>Agaricomycetes</taxon>
        <taxon>Auriculariales</taxon>
        <taxon>Exidiaceae</taxon>
        <taxon>Exidia</taxon>
    </lineage>
</organism>
<protein>
    <recommendedName>
        <fullName evidence="5">MYND-type domain-containing protein</fullName>
    </recommendedName>
</protein>